<evidence type="ECO:0000313" key="7">
    <source>
        <dbReference type="Proteomes" id="UP001209878"/>
    </source>
</evidence>
<dbReference type="Pfam" id="PF26197">
    <property type="entry name" value="Ig_SMCHD1_5th"/>
    <property type="match status" value="1"/>
</dbReference>
<dbReference type="PANTHER" id="PTHR22640:SF2">
    <property type="entry name" value="STRUCTURAL MAINTENANCE OF CHROMOSOMES FLEXIBLE HINGE DOMAIN-CONTAINING PROTEIN 1"/>
    <property type="match status" value="1"/>
</dbReference>
<name>A0AAD9NNK9_RIDPI</name>
<dbReference type="InterPro" id="IPR058613">
    <property type="entry name" value="Ig_SMCHD1_4th"/>
</dbReference>
<gene>
    <name evidence="6" type="ORF">NP493_627g01013</name>
</gene>
<dbReference type="Proteomes" id="UP001209878">
    <property type="component" value="Unassembled WGS sequence"/>
</dbReference>
<protein>
    <submittedName>
        <fullName evidence="6">Uncharacterized protein</fullName>
    </submittedName>
</protein>
<dbReference type="Pfam" id="PF26201">
    <property type="entry name" value="Ig_SMCHD1_7th"/>
    <property type="match status" value="1"/>
</dbReference>
<feature type="domain" description="SMCHD1 Ig-like" evidence="1">
    <location>
        <begin position="2"/>
        <end position="64"/>
    </location>
</feature>
<evidence type="ECO:0000259" key="3">
    <source>
        <dbReference type="Pfam" id="PF26198"/>
    </source>
</evidence>
<feature type="domain" description="SMCHD1 Ig-like" evidence="4">
    <location>
        <begin position="519"/>
        <end position="648"/>
    </location>
</feature>
<dbReference type="InterPro" id="IPR058617">
    <property type="entry name" value="Ig_SMCHD1_7th"/>
</dbReference>
<dbReference type="InterPro" id="IPR013783">
    <property type="entry name" value="Ig-like_fold"/>
</dbReference>
<evidence type="ECO:0000259" key="4">
    <source>
        <dbReference type="Pfam" id="PF26199"/>
    </source>
</evidence>
<feature type="domain" description="SMCHD1 Ig-like" evidence="2">
    <location>
        <begin position="75"/>
        <end position="175"/>
    </location>
</feature>
<evidence type="ECO:0000259" key="2">
    <source>
        <dbReference type="Pfam" id="PF26197"/>
    </source>
</evidence>
<sequence length="674" mass="73048">MCKFVGASGLPTYTVDCSSEGRGVLSGAPLLLKKMNGEQTLTARIEIPGFKAVGMVERSVKVLPSSQAASISVTYLKDEKTETSIKSGQDISVVAGELLCGLKFQVMDEAGRVKPCDKSLTSNIKVNWTPKLSKDLLMAGSLPDVRAPTTLQDSKYCHISLTDGSGIDFSFNVKPVPGEPAQLKCRCSGSNQVRLGETLGSDIQVSVQDATGNEIKKFEKGVLKDLSVTGDGLVVKETVRMLGQKSGFNIEGIRFEAGQLGPRELKISWKNLTDYVRLEMVAGPPTALHLRDYDVTQPVVVYNGTVLSLPLLVQLVDEAGNPTAEANVRVQLTRDAGIKLTPPPVPVKTDKNGLANFGVPTVSGKKGVYEIQAKAFIGRTTLLGPKLLVSIQADFLKPVSLTVDYDKNAVYQAGETLPDFAVKVISEDETVMTSAKASHLLMRLRPVSTGGDMSTAKVITFVPDTRKKGASEGHFLFTNRKVPQKTGTYHIMFVYNDHKHQVDSHEIAIKVHPGMPQSLVPVEMPGTPTVSNARSLASRTLIRSLTLELRDQFDNACGNEFNGKVFLEIINSSGVAAATEKPEFAGHSKRLTQTLTKGQMTLQNVVLEENTTGRDGQEYVLHCSVESAALQRLGGPALTYDIPFLFYNGQSCIPFSLNLCYPTTMNILFHLQAR</sequence>
<dbReference type="AlphaFoldDB" id="A0AAD9NNK9"/>
<dbReference type="InterPro" id="IPR058615">
    <property type="entry name" value="Ig_SMCHD1_6th"/>
</dbReference>
<organism evidence="6 7">
    <name type="scientific">Ridgeia piscesae</name>
    <name type="common">Tubeworm</name>
    <dbReference type="NCBI Taxonomy" id="27915"/>
    <lineage>
        <taxon>Eukaryota</taxon>
        <taxon>Metazoa</taxon>
        <taxon>Spiralia</taxon>
        <taxon>Lophotrochozoa</taxon>
        <taxon>Annelida</taxon>
        <taxon>Polychaeta</taxon>
        <taxon>Sedentaria</taxon>
        <taxon>Canalipalpata</taxon>
        <taxon>Sabellida</taxon>
        <taxon>Siboglinidae</taxon>
        <taxon>Ridgeia</taxon>
    </lineage>
</organism>
<comment type="caution">
    <text evidence="6">The sequence shown here is derived from an EMBL/GenBank/DDBJ whole genome shotgun (WGS) entry which is preliminary data.</text>
</comment>
<keyword evidence="7" id="KW-1185">Reference proteome</keyword>
<feature type="domain" description="SMCHD1 Ig-like" evidence="3">
    <location>
        <begin position="283"/>
        <end position="394"/>
    </location>
</feature>
<dbReference type="InterPro" id="IPR058616">
    <property type="entry name" value="Ig_SMCHD1_8th"/>
</dbReference>
<dbReference type="Gene3D" id="2.60.40.10">
    <property type="entry name" value="Immunoglobulins"/>
    <property type="match status" value="1"/>
</dbReference>
<proteinExistence type="predicted"/>
<dbReference type="PANTHER" id="PTHR22640">
    <property type="entry name" value="STRUCTURAL MAINTENANCE OF CHROMOSOMES FLEXIBLE HINGE DOMAIN-CONTAINING PROTEIN 1"/>
    <property type="match status" value="1"/>
</dbReference>
<dbReference type="InterPro" id="IPR038892">
    <property type="entry name" value="SMCHD1"/>
</dbReference>
<evidence type="ECO:0000313" key="6">
    <source>
        <dbReference type="EMBL" id="KAK2176977.1"/>
    </source>
</evidence>
<evidence type="ECO:0000259" key="5">
    <source>
        <dbReference type="Pfam" id="PF26201"/>
    </source>
</evidence>
<dbReference type="Pfam" id="PF26196">
    <property type="entry name" value="Ig_SMCHD1_4th"/>
    <property type="match status" value="1"/>
</dbReference>
<feature type="domain" description="SMCHD1 Ig-like" evidence="5">
    <location>
        <begin position="398"/>
        <end position="496"/>
    </location>
</feature>
<reference evidence="6" key="1">
    <citation type="journal article" date="2023" name="Mol. Biol. Evol.">
        <title>Third-Generation Sequencing Reveals the Adaptive Role of the Epigenome in Three Deep-Sea Polychaetes.</title>
        <authorList>
            <person name="Perez M."/>
            <person name="Aroh O."/>
            <person name="Sun Y."/>
            <person name="Lan Y."/>
            <person name="Juniper S.K."/>
            <person name="Young C.R."/>
            <person name="Angers B."/>
            <person name="Qian P.Y."/>
        </authorList>
    </citation>
    <scope>NUCLEOTIDE SEQUENCE</scope>
    <source>
        <strain evidence="6">R07B-5</strain>
    </source>
</reference>
<evidence type="ECO:0000259" key="1">
    <source>
        <dbReference type="Pfam" id="PF26196"/>
    </source>
</evidence>
<dbReference type="GO" id="GO:0006302">
    <property type="term" value="P:double-strand break repair"/>
    <property type="evidence" value="ECO:0007669"/>
    <property type="project" value="InterPro"/>
</dbReference>
<accession>A0AAD9NNK9</accession>
<dbReference type="EMBL" id="JAODUO010000626">
    <property type="protein sequence ID" value="KAK2176977.1"/>
    <property type="molecule type" value="Genomic_DNA"/>
</dbReference>
<dbReference type="InterPro" id="IPR058614">
    <property type="entry name" value="Ig_SMCHD1_5th"/>
</dbReference>
<dbReference type="Pfam" id="PF26198">
    <property type="entry name" value="Ig_SMCHD1_6th"/>
    <property type="match status" value="1"/>
</dbReference>
<dbReference type="Pfam" id="PF26199">
    <property type="entry name" value="Ig_SMCHD1_8th"/>
    <property type="match status" value="1"/>
</dbReference>